<evidence type="ECO:0000256" key="4">
    <source>
        <dbReference type="ARBA" id="ARBA00022737"/>
    </source>
</evidence>
<dbReference type="Pfam" id="PF05773">
    <property type="entry name" value="RWD"/>
    <property type="match status" value="1"/>
</dbReference>
<feature type="domain" description="DOMON" evidence="9">
    <location>
        <begin position="837"/>
        <end position="978"/>
    </location>
</feature>
<protein>
    <submittedName>
        <fullName evidence="12">Protein IMPACT-A</fullName>
    </submittedName>
</protein>
<dbReference type="CDD" id="cd09631">
    <property type="entry name" value="DOMON_DOH"/>
    <property type="match status" value="1"/>
</dbReference>
<sequence length="1256" mass="135669">MTVQIISSTNITKPRSFASCRDHHASIISCVHCIYISVYVLIIGKEILNTSTMENKRIQEEEVEALQAIYGEDFQQQSREPCVYSISVATPDNDNSRCLVVQITCPEGYPTSCPPVYELRCTEWLGNGDVPNIAKQFSQIQKDHEGETVVYQWIECARDYIASVLGKEENKGSKTTGRELSHSPEQEDVTSSGPLHEPSSVGRASEGWEGGGGGEGGEGEEGERECQAIIHGEPLTDRKSTFQAHASVVTSKHEVAAVVTELKRNKKIASATHNILAYRFEDEGKGGVVIQDCDDDGESAAGGRLLHLLQMMDATNIAVIVSRWYGGILLHGDRFKHINNVARALLQETGIGLEERAEQTGWPILGAAAAAILLLYALGSVNGELCIGNLPTWEHAVGGRFCVINETTIVIRNFYYDGAGPDAHLYWYPDGFTSSNVPRSGNGGNFISHPNTQRDNGRFPQNGYVLNATLQFSLPEGVYACDMAVFTIWCQTARSHFTGINIPASTFTTDPNEAATTNKILCTRGMEPTTAAPTTQPTTVPTTQPTTQPPTPALPSEVCVGDLITVQHAVEGTLCIIDQSTMILKNFYYDTGGPDAYLYGYPVGHAPPYTSDNVRNTFRSGGGHIIAFPLTGGALPYQTGFISNITFQFSLPSDVYACDLAVFTVWCQLAGVQFAVLDIPPAIFTNNISVAVEENKILCDREPPTTTDETPTTGTPSPTDETPTTGTPSPTDETPTTGTPSPTDETPTTGTPSPTDETPTTGTPSPLRDTTTGHPPPLMRQRQGPPPLTDETLRQTGTLTTHTDETPTTGTPSPTDETPTTGTPSPTDFDNCESLHSSLRLEWTVDRSSENVRFRLCGCTSPDSADDNTWLGFGLSGSDSATLMIGADATIVWVDREDQPHAEDYYLSAYIPCGRGKGACPDVVDSSGVCSNDATLISGSIDGREQCVVFSRNFTAGDECDQDIDPDNENQYIVWGVGGLGDTAFRHFVRAERNAAPLHLGRQPSKNCPALECPRCKPYETRTLVAPSDATFVARIGPSGNQRGYMGITGRAGWGIGWYINDTLIPTLVVQRGKTYTFVVYGGDDPDFSSRYHPFYITSSESGGILLETEDTIEETVYAGFNGSTRSYAVGPLCGYTNTPASDEVLGDCQSEMDDYLAILVAPASTCGQGTLTNTFTWTPDKDTPDLVYYQCASHRNLGWKIRVMDTIDVDTTDVDTTDVGSGDKFNINIMGSGVGVQGSIFSLLLALALLCLLTY</sequence>
<feature type="region of interest" description="Disordered" evidence="7">
    <location>
        <begin position="699"/>
        <end position="833"/>
    </location>
</feature>
<dbReference type="InterPro" id="IPR057443">
    <property type="entry name" value="At5g54830-like"/>
</dbReference>
<comment type="subcellular location">
    <subcellularLocation>
        <location evidence="1">Cytoplasm</location>
    </subcellularLocation>
</comment>
<evidence type="ECO:0000256" key="6">
    <source>
        <dbReference type="ARBA" id="ARBA00023016"/>
    </source>
</evidence>
<dbReference type="PROSITE" id="PS50836">
    <property type="entry name" value="DOMON"/>
    <property type="match status" value="1"/>
</dbReference>
<dbReference type="InterPro" id="IPR005018">
    <property type="entry name" value="DOMON_domain"/>
</dbReference>
<evidence type="ECO:0000259" key="11">
    <source>
        <dbReference type="PROSITE" id="PS51549"/>
    </source>
</evidence>
<feature type="region of interest" description="Disordered" evidence="7">
    <location>
        <begin position="528"/>
        <end position="552"/>
    </location>
</feature>
<dbReference type="AlphaFoldDB" id="A0AA35RF26"/>
<feature type="compositionally biased region" description="Low complexity" evidence="7">
    <location>
        <begin position="794"/>
        <end position="828"/>
    </location>
</feature>
<evidence type="ECO:0000256" key="7">
    <source>
        <dbReference type="SAM" id="MobiDB-lite"/>
    </source>
</evidence>
<evidence type="ECO:0000256" key="1">
    <source>
        <dbReference type="ARBA" id="ARBA00004496"/>
    </source>
</evidence>
<feature type="domain" description="DM13" evidence="11">
    <location>
        <begin position="555"/>
        <end position="680"/>
    </location>
</feature>
<comment type="caution">
    <text evidence="12">The sequence shown here is derived from an EMBL/GenBank/DDBJ whole genome shotgun (WGS) entry which is preliminary data.</text>
</comment>
<dbReference type="Pfam" id="PF03351">
    <property type="entry name" value="DOMON"/>
    <property type="match status" value="1"/>
</dbReference>
<feature type="compositionally biased region" description="Low complexity" evidence="7">
    <location>
        <begin position="704"/>
        <end position="766"/>
    </location>
</feature>
<dbReference type="GO" id="GO:0005737">
    <property type="term" value="C:cytoplasm"/>
    <property type="evidence" value="ECO:0007669"/>
    <property type="project" value="UniProtKB-SubCell"/>
</dbReference>
<feature type="compositionally biased region" description="Basic and acidic residues" evidence="7">
    <location>
        <begin position="169"/>
        <end position="185"/>
    </location>
</feature>
<dbReference type="PANTHER" id="PTHR24036">
    <property type="entry name" value="SKELETOR-RELATED"/>
    <property type="match status" value="1"/>
</dbReference>
<accession>A0AA35RF26</accession>
<dbReference type="CDD" id="cd23821">
    <property type="entry name" value="RWD_IMPACT"/>
    <property type="match status" value="1"/>
</dbReference>
<feature type="domain" description="DM13" evidence="11">
    <location>
        <begin position="379"/>
        <end position="503"/>
    </location>
</feature>
<dbReference type="InterPro" id="IPR045266">
    <property type="entry name" value="DOH_DOMON"/>
</dbReference>
<dbReference type="PANTHER" id="PTHR24036:SF5">
    <property type="entry name" value="THROMBOMODULIN"/>
    <property type="match status" value="1"/>
</dbReference>
<dbReference type="Gene3D" id="3.30.230.30">
    <property type="entry name" value="Impact, N-terminal domain"/>
    <property type="match status" value="1"/>
</dbReference>
<name>A0AA35RF26_GEOBA</name>
<feature type="transmembrane region" description="Helical" evidence="8">
    <location>
        <begin position="1235"/>
        <end position="1254"/>
    </location>
</feature>
<dbReference type="InterPro" id="IPR001498">
    <property type="entry name" value="Impact_N"/>
</dbReference>
<keyword evidence="4" id="KW-0677">Repeat</keyword>
<organism evidence="12 13">
    <name type="scientific">Geodia barretti</name>
    <name type="common">Barrett's horny sponge</name>
    <dbReference type="NCBI Taxonomy" id="519541"/>
    <lineage>
        <taxon>Eukaryota</taxon>
        <taxon>Metazoa</taxon>
        <taxon>Porifera</taxon>
        <taxon>Demospongiae</taxon>
        <taxon>Heteroscleromorpha</taxon>
        <taxon>Tetractinellida</taxon>
        <taxon>Astrophorina</taxon>
        <taxon>Geodiidae</taxon>
        <taxon>Geodia</taxon>
    </lineage>
</organism>
<evidence type="ECO:0000259" key="9">
    <source>
        <dbReference type="PROSITE" id="PS50836"/>
    </source>
</evidence>
<dbReference type="Pfam" id="PF25489">
    <property type="entry name" value="At5g54830"/>
    <property type="match status" value="1"/>
</dbReference>
<dbReference type="PROSITE" id="PS50908">
    <property type="entry name" value="RWD"/>
    <property type="match status" value="1"/>
</dbReference>
<dbReference type="InterPro" id="IPR019545">
    <property type="entry name" value="DM13_domain"/>
</dbReference>
<keyword evidence="5" id="KW-0810">Translation regulation</keyword>
<feature type="domain" description="RWD" evidence="10">
    <location>
        <begin position="61"/>
        <end position="164"/>
    </location>
</feature>
<dbReference type="InterPro" id="IPR016135">
    <property type="entry name" value="UBQ-conjugating_enzyme/RWD"/>
</dbReference>
<reference evidence="12" key="1">
    <citation type="submission" date="2023-03" db="EMBL/GenBank/DDBJ databases">
        <authorList>
            <person name="Steffen K."/>
            <person name="Cardenas P."/>
        </authorList>
    </citation>
    <scope>NUCLEOTIDE SEQUENCE</scope>
</reference>
<feature type="compositionally biased region" description="Low complexity" evidence="7">
    <location>
        <begin position="528"/>
        <end position="546"/>
    </location>
</feature>
<dbReference type="Pfam" id="PF10517">
    <property type="entry name" value="DM13"/>
    <property type="match status" value="2"/>
</dbReference>
<evidence type="ECO:0000256" key="3">
    <source>
        <dbReference type="ARBA" id="ARBA00022491"/>
    </source>
</evidence>
<proteinExistence type="predicted"/>
<dbReference type="SMART" id="SM00664">
    <property type="entry name" value="DoH"/>
    <property type="match status" value="1"/>
</dbReference>
<dbReference type="InterPro" id="IPR036956">
    <property type="entry name" value="Impact_N_sf"/>
</dbReference>
<dbReference type="InterPro" id="IPR020568">
    <property type="entry name" value="Ribosomal_Su5_D2-typ_SF"/>
</dbReference>
<keyword evidence="2" id="KW-0963">Cytoplasm</keyword>
<dbReference type="SMART" id="SM00591">
    <property type="entry name" value="RWD"/>
    <property type="match status" value="1"/>
</dbReference>
<evidence type="ECO:0000313" key="12">
    <source>
        <dbReference type="EMBL" id="CAI8010290.1"/>
    </source>
</evidence>
<keyword evidence="13" id="KW-1185">Reference proteome</keyword>
<dbReference type="SUPFAM" id="SSF54495">
    <property type="entry name" value="UBC-like"/>
    <property type="match status" value="1"/>
</dbReference>
<evidence type="ECO:0000259" key="10">
    <source>
        <dbReference type="PROSITE" id="PS50908"/>
    </source>
</evidence>
<feature type="region of interest" description="Disordered" evidence="7">
    <location>
        <begin position="169"/>
        <end position="224"/>
    </location>
</feature>
<dbReference type="EMBL" id="CASHTH010001023">
    <property type="protein sequence ID" value="CAI8010290.1"/>
    <property type="molecule type" value="Genomic_DNA"/>
</dbReference>
<gene>
    <name evidence="12" type="ORF">GBAR_LOCUS6781</name>
</gene>
<keyword evidence="8" id="KW-0812">Transmembrane</keyword>
<feature type="compositionally biased region" description="Pro residues" evidence="7">
    <location>
        <begin position="774"/>
        <end position="788"/>
    </location>
</feature>
<dbReference type="InterPro" id="IPR006575">
    <property type="entry name" value="RWD_dom"/>
</dbReference>
<keyword evidence="3" id="KW-0678">Repressor</keyword>
<keyword evidence="6" id="KW-0346">Stress response</keyword>
<evidence type="ECO:0000256" key="2">
    <source>
        <dbReference type="ARBA" id="ARBA00022490"/>
    </source>
</evidence>
<dbReference type="PROSITE" id="PS51549">
    <property type="entry name" value="DM13"/>
    <property type="match status" value="2"/>
</dbReference>
<dbReference type="Gene3D" id="3.10.110.10">
    <property type="entry name" value="Ubiquitin Conjugating Enzyme"/>
    <property type="match status" value="1"/>
</dbReference>
<evidence type="ECO:0000313" key="13">
    <source>
        <dbReference type="Proteomes" id="UP001174909"/>
    </source>
</evidence>
<evidence type="ECO:0000256" key="8">
    <source>
        <dbReference type="SAM" id="Phobius"/>
    </source>
</evidence>
<keyword evidence="8" id="KW-0472">Membrane</keyword>
<keyword evidence="8" id="KW-1133">Transmembrane helix</keyword>
<dbReference type="InterPro" id="IPR052126">
    <property type="entry name" value="Spindle_Org/Thrombomodulin"/>
</dbReference>
<dbReference type="SUPFAM" id="SSF54211">
    <property type="entry name" value="Ribosomal protein S5 domain 2-like"/>
    <property type="match status" value="1"/>
</dbReference>
<dbReference type="GO" id="GO:0006417">
    <property type="term" value="P:regulation of translation"/>
    <property type="evidence" value="ECO:0007669"/>
    <property type="project" value="UniProtKB-KW"/>
</dbReference>
<dbReference type="Proteomes" id="UP001174909">
    <property type="component" value="Unassembled WGS sequence"/>
</dbReference>
<dbReference type="SMART" id="SM00686">
    <property type="entry name" value="DM13"/>
    <property type="match status" value="1"/>
</dbReference>
<evidence type="ECO:0000256" key="5">
    <source>
        <dbReference type="ARBA" id="ARBA00022845"/>
    </source>
</evidence>
<dbReference type="Pfam" id="PF01205">
    <property type="entry name" value="Impact_N"/>
    <property type="match status" value="1"/>
</dbReference>